<protein>
    <submittedName>
        <fullName evidence="1">Uncharacterized protein</fullName>
    </submittedName>
</protein>
<proteinExistence type="predicted"/>
<gene>
    <name evidence="1" type="ORF">PHYSODRAFT_528744</name>
</gene>
<feature type="non-terminal residue" evidence="1">
    <location>
        <position position="1"/>
    </location>
</feature>
<dbReference type="AlphaFoldDB" id="G5AAP6"/>
<organism evidence="1 2">
    <name type="scientific">Phytophthora sojae (strain P6497)</name>
    <name type="common">Soybean stem and root rot agent</name>
    <name type="synonym">Phytophthora megasperma f. sp. glycines</name>
    <dbReference type="NCBI Taxonomy" id="1094619"/>
    <lineage>
        <taxon>Eukaryota</taxon>
        <taxon>Sar</taxon>
        <taxon>Stramenopiles</taxon>
        <taxon>Oomycota</taxon>
        <taxon>Peronosporomycetes</taxon>
        <taxon>Peronosporales</taxon>
        <taxon>Peronosporaceae</taxon>
        <taxon>Phytophthora</taxon>
    </lineage>
</organism>
<dbReference type="GeneID" id="20661276"/>
<dbReference type="InParanoid" id="G5AAP6"/>
<evidence type="ECO:0000313" key="1">
    <source>
        <dbReference type="EMBL" id="EGZ07675.1"/>
    </source>
</evidence>
<evidence type="ECO:0000313" key="2">
    <source>
        <dbReference type="Proteomes" id="UP000002640"/>
    </source>
</evidence>
<sequence length="102" mass="11630">GEGRRPRLYARTAYAYSDKLKAINAFKKSGELAMGVKAVFGDVTNPLEMKKLKKLNRERAHIERMCTDGNGSMQRSRQRVQCTVLSAEAEEQIVLWINSTRR</sequence>
<dbReference type="KEGG" id="psoj:PHYSODRAFT_528744"/>
<dbReference type="RefSeq" id="XP_009537241.1">
    <property type="nucleotide sequence ID" value="XM_009538946.1"/>
</dbReference>
<name>G5AAP6_PHYSP</name>
<reference evidence="1 2" key="1">
    <citation type="journal article" date="2006" name="Science">
        <title>Phytophthora genome sequences uncover evolutionary origins and mechanisms of pathogenesis.</title>
        <authorList>
            <person name="Tyler B.M."/>
            <person name="Tripathy S."/>
            <person name="Zhang X."/>
            <person name="Dehal P."/>
            <person name="Jiang R.H."/>
            <person name="Aerts A."/>
            <person name="Arredondo F.D."/>
            <person name="Baxter L."/>
            <person name="Bensasson D."/>
            <person name="Beynon J.L."/>
            <person name="Chapman J."/>
            <person name="Damasceno C.M."/>
            <person name="Dorrance A.E."/>
            <person name="Dou D."/>
            <person name="Dickerman A.W."/>
            <person name="Dubchak I.L."/>
            <person name="Garbelotto M."/>
            <person name="Gijzen M."/>
            <person name="Gordon S.G."/>
            <person name="Govers F."/>
            <person name="Grunwald N.J."/>
            <person name="Huang W."/>
            <person name="Ivors K.L."/>
            <person name="Jones R.W."/>
            <person name="Kamoun S."/>
            <person name="Krampis K."/>
            <person name="Lamour K.H."/>
            <person name="Lee M.K."/>
            <person name="McDonald W.H."/>
            <person name="Medina M."/>
            <person name="Meijer H.J."/>
            <person name="Nordberg E.K."/>
            <person name="Maclean D.J."/>
            <person name="Ospina-Giraldo M.D."/>
            <person name="Morris P.F."/>
            <person name="Phuntumart V."/>
            <person name="Putnam N.H."/>
            <person name="Rash S."/>
            <person name="Rose J.K."/>
            <person name="Sakihama Y."/>
            <person name="Salamov A.A."/>
            <person name="Savidor A."/>
            <person name="Scheuring C.F."/>
            <person name="Smith B.M."/>
            <person name="Sobral B.W."/>
            <person name="Terry A."/>
            <person name="Torto-Alalibo T.A."/>
            <person name="Win J."/>
            <person name="Xu Z."/>
            <person name="Zhang H."/>
            <person name="Grigoriev I.V."/>
            <person name="Rokhsar D.S."/>
            <person name="Boore J.L."/>
        </authorList>
    </citation>
    <scope>NUCLEOTIDE SEQUENCE [LARGE SCALE GENOMIC DNA]</scope>
    <source>
        <strain evidence="1 2">P6497</strain>
    </source>
</reference>
<keyword evidence="2" id="KW-1185">Reference proteome</keyword>
<dbReference type="Proteomes" id="UP000002640">
    <property type="component" value="Unassembled WGS sequence"/>
</dbReference>
<accession>G5AAP6</accession>
<dbReference type="EMBL" id="JH159162">
    <property type="protein sequence ID" value="EGZ07675.1"/>
    <property type="molecule type" value="Genomic_DNA"/>
</dbReference>